<reference evidence="2 3" key="1">
    <citation type="submission" date="2023-05" db="EMBL/GenBank/DDBJ databases">
        <title>Xanthomonas rydalmerenesis sp. nov., a novel Xanthomonas species isolated from Fragaria x ananassa.</title>
        <authorList>
            <person name="McKnight D.J.E."/>
            <person name="Wong-Bajracharya J."/>
            <person name="Okoh E.B."/>
            <person name="Snijders F."/>
            <person name="Lidbetter F."/>
            <person name="Webster J."/>
            <person name="Djordjevic S.P."/>
            <person name="Bogema D.R."/>
            <person name="Chapman T.A."/>
        </authorList>
    </citation>
    <scope>NUCLEOTIDE SEQUENCE [LARGE SCALE GENOMIC DNA]</scope>
    <source>
        <strain evidence="2 3">DAR34883</strain>
    </source>
</reference>
<dbReference type="EMBL" id="CP126172">
    <property type="protein sequence ID" value="WOS42538.1"/>
    <property type="molecule type" value="Genomic_DNA"/>
</dbReference>
<keyword evidence="1" id="KW-0732">Signal</keyword>
<feature type="signal peptide" evidence="1">
    <location>
        <begin position="1"/>
        <end position="20"/>
    </location>
</feature>
<keyword evidence="3" id="KW-1185">Reference proteome</keyword>
<protein>
    <submittedName>
        <fullName evidence="2">YiiG family protein</fullName>
    </submittedName>
</protein>
<gene>
    <name evidence="2" type="ORF">QN243_08910</name>
</gene>
<accession>A0ABZ0JTA1</accession>
<dbReference type="RefSeq" id="WP_317845090.1">
    <property type="nucleotide sequence ID" value="NZ_CP126170.1"/>
</dbReference>
<organism evidence="2 3">
    <name type="scientific">Xanthomonas rydalmerensis</name>
    <dbReference type="NCBI Taxonomy" id="3046274"/>
    <lineage>
        <taxon>Bacteria</taxon>
        <taxon>Pseudomonadati</taxon>
        <taxon>Pseudomonadota</taxon>
        <taxon>Gammaproteobacteria</taxon>
        <taxon>Lysobacterales</taxon>
        <taxon>Lysobacteraceae</taxon>
        <taxon>Xanthomonas</taxon>
    </lineage>
</organism>
<sequence>MKSSLRLAALAAAVSVFLTACGGKPSATPTASDAGAGADASHASSDAAASDADQALTSKLNAYIECFNKVDGRIHEGAQQYIRWMADPKAGPTGKETSVYGPAPIDEYAMKLCDAPMTQAIAAKPALPALDAAAKRYLAALKTLQPLANQARDYYDREDYQDDQFAKGKQMHAPLMAALSEFHEASEAFSHELEAQNDAAQREQLKAMEKAEGRTRDFYRLSMMLEAKDIVGLMQDDDFDTAKATALVAGFNSLSDEAHAKVANQEPGKSDWSGFETAAENFRKESKARIKRVAEKIPYSAFEQRSLDNPIVAPEGSPARLMKSYNDLVFQSNRQR</sequence>
<proteinExistence type="predicted"/>
<name>A0ABZ0JTA1_9XANT</name>
<dbReference type="Proteomes" id="UP001302020">
    <property type="component" value="Chromosome"/>
</dbReference>
<dbReference type="PROSITE" id="PS51257">
    <property type="entry name" value="PROKAR_LIPOPROTEIN"/>
    <property type="match status" value="1"/>
</dbReference>
<evidence type="ECO:0000313" key="2">
    <source>
        <dbReference type="EMBL" id="WOS42538.1"/>
    </source>
</evidence>
<dbReference type="Pfam" id="PF12889">
    <property type="entry name" value="DUF3829"/>
    <property type="match status" value="1"/>
</dbReference>
<dbReference type="InterPro" id="IPR024291">
    <property type="entry name" value="DUF3829"/>
</dbReference>
<evidence type="ECO:0000256" key="1">
    <source>
        <dbReference type="SAM" id="SignalP"/>
    </source>
</evidence>
<feature type="chain" id="PRO_5045623853" evidence="1">
    <location>
        <begin position="21"/>
        <end position="336"/>
    </location>
</feature>
<evidence type="ECO:0000313" key="3">
    <source>
        <dbReference type="Proteomes" id="UP001302020"/>
    </source>
</evidence>